<dbReference type="InterPro" id="IPR046909">
    <property type="entry name" value="cREC_REC"/>
</dbReference>
<accession>A0A8S5SE30</accession>
<dbReference type="Pfam" id="PF20274">
    <property type="entry name" value="cREC_REC"/>
    <property type="match status" value="1"/>
</dbReference>
<protein>
    <recommendedName>
        <fullName evidence="1">Cyclic-phosphate processing Receiver domain-containing protein</fullName>
    </recommendedName>
</protein>
<sequence length="106" mass="12345">MKLWIDDVRPAPPGYFRCRSVNEAKEIIKKYSGRIDFNNNSIDDIEMIDIDHDAGIYASQGGDYIKLLDWLEETGRNYPIKIHSMNPVGVENMRAIIRRNGWKEVF</sequence>
<organism evidence="2">
    <name type="scientific">Siphoviridae sp. ctnpt50</name>
    <dbReference type="NCBI Taxonomy" id="2827941"/>
    <lineage>
        <taxon>Viruses</taxon>
        <taxon>Duplodnaviria</taxon>
        <taxon>Heunggongvirae</taxon>
        <taxon>Uroviricota</taxon>
        <taxon>Caudoviricetes</taxon>
    </lineage>
</organism>
<evidence type="ECO:0000259" key="1">
    <source>
        <dbReference type="Pfam" id="PF20274"/>
    </source>
</evidence>
<proteinExistence type="predicted"/>
<evidence type="ECO:0000313" key="2">
    <source>
        <dbReference type="EMBL" id="DAF48954.1"/>
    </source>
</evidence>
<reference evidence="2" key="1">
    <citation type="journal article" date="2021" name="Proc. Natl. Acad. Sci. U.S.A.">
        <title>A Catalog of Tens of Thousands of Viruses from Human Metagenomes Reveals Hidden Associations with Chronic Diseases.</title>
        <authorList>
            <person name="Tisza M.J."/>
            <person name="Buck C.B."/>
        </authorList>
    </citation>
    <scope>NUCLEOTIDE SEQUENCE</scope>
    <source>
        <strain evidence="2">Ctnpt50</strain>
    </source>
</reference>
<dbReference type="EMBL" id="BK032577">
    <property type="protein sequence ID" value="DAF48954.1"/>
    <property type="molecule type" value="Genomic_DNA"/>
</dbReference>
<name>A0A8S5SE30_9CAUD</name>
<feature type="domain" description="Cyclic-phosphate processing Receiver" evidence="1">
    <location>
        <begin position="1"/>
        <end position="98"/>
    </location>
</feature>